<dbReference type="Proteomes" id="UP000028719">
    <property type="component" value="Unassembled WGS sequence"/>
</dbReference>
<protein>
    <submittedName>
        <fullName evidence="1">Uncharacterized protein</fullName>
    </submittedName>
</protein>
<proteinExistence type="predicted"/>
<evidence type="ECO:0000313" key="1">
    <source>
        <dbReference type="EMBL" id="KFF26858.1"/>
    </source>
</evidence>
<evidence type="ECO:0000313" key="2">
    <source>
        <dbReference type="Proteomes" id="UP000028719"/>
    </source>
</evidence>
<keyword evidence="2" id="KW-1185">Reference proteome</keyword>
<dbReference type="EMBL" id="JPRI01000002">
    <property type="protein sequence ID" value="KFF26858.1"/>
    <property type="molecule type" value="Genomic_DNA"/>
</dbReference>
<gene>
    <name evidence="1" type="ORF">IW16_06150</name>
</gene>
<name>A0ABR4UP58_9FLAO</name>
<sequence>MAANNSIKLLREELKKAYEKKSISKEIYLQILLSLNKESKNRRKAFEQIAFIMPDRRNPVSDLEQKMVELNVLLVEKFGNVDAVTKIVNDVFTLIPEDSAEKQVFFNVVNHFKYLTELITSNPSFLDIIQERDSYKLE</sequence>
<dbReference type="RefSeq" id="WP_034740956.1">
    <property type="nucleotide sequence ID" value="NZ_JPRI01000002.1"/>
</dbReference>
<comment type="caution">
    <text evidence="1">The sequence shown here is derived from an EMBL/GenBank/DDBJ whole genome shotgun (WGS) entry which is preliminary data.</text>
</comment>
<reference evidence="1 2" key="1">
    <citation type="submission" date="2014-07" db="EMBL/GenBank/DDBJ databases">
        <title>Genome of Chryseobacterium vrystaatense LMG 22846.</title>
        <authorList>
            <person name="Pipes S.E."/>
            <person name="Stropko S.J."/>
            <person name="Newman J.D."/>
        </authorList>
    </citation>
    <scope>NUCLEOTIDE SEQUENCE [LARGE SCALE GENOMIC DNA]</scope>
    <source>
        <strain evidence="1 2">LMG 22846</strain>
    </source>
</reference>
<accession>A0ABR4UP58</accession>
<organism evidence="1 2">
    <name type="scientific">Chryseobacterium vrystaatense</name>
    <dbReference type="NCBI Taxonomy" id="307480"/>
    <lineage>
        <taxon>Bacteria</taxon>
        <taxon>Pseudomonadati</taxon>
        <taxon>Bacteroidota</taxon>
        <taxon>Flavobacteriia</taxon>
        <taxon>Flavobacteriales</taxon>
        <taxon>Weeksellaceae</taxon>
        <taxon>Chryseobacterium group</taxon>
        <taxon>Chryseobacterium</taxon>
    </lineage>
</organism>